<sequence>MDDGFNREAAQAAIAPGVLNGIRVLDFSRYIAGPYCGSILGDLGAEVIRIEPPGGADDRFLLTLEGLSDGAQFLALNRNKKSLTMDLRSPRGREVLNRLVASADVTLTNMPPAALPKLGLDYASLKQANPAIISANVSAYGPQGPLSGRNGFDLIGQAMSGATYMSGWPGRPVRTAANYVDFGTGLGTAIGIMAAIMHRRATGEGQEVQASLLQTALTFMNAVLLEASTGVDRPPAEGRSPYAGPAELVPTKDGAVVVQVVGPAMFGRLCEAIGRPELAADPRFDTDEKRGAAGAELSAILGEWAAPLTMQEAMDVLAQARIPSGPALSPIQAINDPGVLGSGVFQHLSPRPGAPELPIAGLIARLSASPGTIRSPAPEAGADTLATLRAAGFADDEIEALTAEGCVVPPAG</sequence>
<gene>
    <name evidence="2" type="ORF">SAMN05216258_103206</name>
</gene>
<dbReference type="PANTHER" id="PTHR48207:SF3">
    <property type="entry name" value="SUCCINATE--HYDROXYMETHYLGLUTARATE COA-TRANSFERASE"/>
    <property type="match status" value="1"/>
</dbReference>
<evidence type="ECO:0000256" key="1">
    <source>
        <dbReference type="ARBA" id="ARBA00022679"/>
    </source>
</evidence>
<dbReference type="Gene3D" id="3.40.50.10540">
    <property type="entry name" value="Crotonobetainyl-coa:carnitine coa-transferase, domain 1"/>
    <property type="match status" value="1"/>
</dbReference>
<protein>
    <submittedName>
        <fullName evidence="2">Crotonobetainyl-CoA:carnitine CoA-transferase CaiB</fullName>
    </submittedName>
</protein>
<keyword evidence="3" id="KW-1185">Reference proteome</keyword>
<dbReference type="InterPro" id="IPR003673">
    <property type="entry name" value="CoA-Trfase_fam_III"/>
</dbReference>
<dbReference type="Pfam" id="PF02515">
    <property type="entry name" value="CoA_transf_3"/>
    <property type="match status" value="1"/>
</dbReference>
<dbReference type="PANTHER" id="PTHR48207">
    <property type="entry name" value="SUCCINATE--HYDROXYMETHYLGLUTARATE COA-TRANSFERASE"/>
    <property type="match status" value="1"/>
</dbReference>
<dbReference type="GO" id="GO:0008410">
    <property type="term" value="F:CoA-transferase activity"/>
    <property type="evidence" value="ECO:0007669"/>
    <property type="project" value="TreeGrafter"/>
</dbReference>
<proteinExistence type="predicted"/>
<evidence type="ECO:0000313" key="3">
    <source>
        <dbReference type="Proteomes" id="UP000199377"/>
    </source>
</evidence>
<dbReference type="InterPro" id="IPR050483">
    <property type="entry name" value="CoA-transferase_III_domain"/>
</dbReference>
<name>A0A1I3E6T8_9RHOB</name>
<organism evidence="2 3">
    <name type="scientific">Albimonas pacifica</name>
    <dbReference type="NCBI Taxonomy" id="1114924"/>
    <lineage>
        <taxon>Bacteria</taxon>
        <taxon>Pseudomonadati</taxon>
        <taxon>Pseudomonadota</taxon>
        <taxon>Alphaproteobacteria</taxon>
        <taxon>Rhodobacterales</taxon>
        <taxon>Paracoccaceae</taxon>
        <taxon>Albimonas</taxon>
    </lineage>
</organism>
<accession>A0A1I3E6T8</accession>
<dbReference type="InterPro" id="IPR044855">
    <property type="entry name" value="CoA-Trfase_III_dom3_sf"/>
</dbReference>
<keyword evidence="1 2" id="KW-0808">Transferase</keyword>
<dbReference type="STRING" id="1114924.SAMN05216258_103206"/>
<dbReference type="AlphaFoldDB" id="A0A1I3E6T8"/>
<evidence type="ECO:0000313" key="2">
    <source>
        <dbReference type="EMBL" id="SFH94421.1"/>
    </source>
</evidence>
<dbReference type="Proteomes" id="UP000199377">
    <property type="component" value="Unassembled WGS sequence"/>
</dbReference>
<dbReference type="SUPFAM" id="SSF89796">
    <property type="entry name" value="CoA-transferase family III (CaiB/BaiF)"/>
    <property type="match status" value="1"/>
</dbReference>
<dbReference type="EMBL" id="FOQH01000003">
    <property type="protein sequence ID" value="SFH94421.1"/>
    <property type="molecule type" value="Genomic_DNA"/>
</dbReference>
<dbReference type="InterPro" id="IPR023606">
    <property type="entry name" value="CoA-Trfase_III_dom_1_sf"/>
</dbReference>
<reference evidence="2 3" key="1">
    <citation type="submission" date="2016-10" db="EMBL/GenBank/DDBJ databases">
        <authorList>
            <person name="de Groot N.N."/>
        </authorList>
    </citation>
    <scope>NUCLEOTIDE SEQUENCE [LARGE SCALE GENOMIC DNA]</scope>
    <source>
        <strain evidence="2 3">CGMCC 1.11030</strain>
    </source>
</reference>
<dbReference type="Gene3D" id="3.30.1540.10">
    <property type="entry name" value="formyl-coa transferase, domain 3"/>
    <property type="match status" value="1"/>
</dbReference>
<dbReference type="RefSeq" id="WP_092859002.1">
    <property type="nucleotide sequence ID" value="NZ_FOQH01000003.1"/>
</dbReference>
<dbReference type="OrthoDB" id="9806585at2"/>